<dbReference type="EMBL" id="VTEH01000005">
    <property type="protein sequence ID" value="TYR75722.1"/>
    <property type="molecule type" value="Genomic_DNA"/>
</dbReference>
<dbReference type="GO" id="GO:0006635">
    <property type="term" value="P:fatty acid beta-oxidation"/>
    <property type="evidence" value="ECO:0007669"/>
    <property type="project" value="TreeGrafter"/>
</dbReference>
<dbReference type="InterPro" id="IPR014748">
    <property type="entry name" value="Enoyl-CoA_hydra_C"/>
</dbReference>
<comment type="caution">
    <text evidence="4">The sequence shown here is derived from an EMBL/GenBank/DDBJ whole genome shotgun (WGS) entry which is preliminary data.</text>
</comment>
<dbReference type="Proteomes" id="UP000323317">
    <property type="component" value="Unassembled WGS sequence"/>
</dbReference>
<protein>
    <submittedName>
        <fullName evidence="4">Enoyl-CoA hydratase</fullName>
        <ecNumber evidence="4">4.2.1.17</ecNumber>
    </submittedName>
</protein>
<evidence type="ECO:0000313" key="4">
    <source>
        <dbReference type="EMBL" id="TYR75722.1"/>
    </source>
</evidence>
<dbReference type="CDD" id="cd06558">
    <property type="entry name" value="crotonase-like"/>
    <property type="match status" value="1"/>
</dbReference>
<dbReference type="AlphaFoldDB" id="A0A5D4KEW3"/>
<name>A0A5D4KEW3_9BACI</name>
<dbReference type="Gene3D" id="1.10.12.10">
    <property type="entry name" value="Lyase 2-enoyl-coa Hydratase, Chain A, domain 2"/>
    <property type="match status" value="1"/>
</dbReference>
<dbReference type="PANTHER" id="PTHR11941:SF54">
    <property type="entry name" value="ENOYL-COA HYDRATASE, MITOCHONDRIAL"/>
    <property type="match status" value="1"/>
</dbReference>
<dbReference type="Gene3D" id="3.90.226.10">
    <property type="entry name" value="2-enoyl-CoA Hydratase, Chain A, domain 1"/>
    <property type="match status" value="1"/>
</dbReference>
<dbReference type="InterPro" id="IPR029045">
    <property type="entry name" value="ClpP/crotonase-like_dom_sf"/>
</dbReference>
<dbReference type="FunFam" id="3.90.226.10:FF:000009">
    <property type="entry name" value="Carnitinyl-CoA dehydratase"/>
    <property type="match status" value="1"/>
</dbReference>
<gene>
    <name evidence="4" type="ORF">FZC79_08835</name>
</gene>
<evidence type="ECO:0000313" key="5">
    <source>
        <dbReference type="Proteomes" id="UP000323317"/>
    </source>
</evidence>
<sequence>MSNNYEYINVSVEDGIGLVELNRPKVLNAINRGMVSEILSAFESFDRNQEVKVILLSGKGRAFAAGADIAEMANDNAIDFELMNQFADWDRLAAVKKPIIGAVQGFALGGGFELALCCDMLFAADDTEFGFPEVSLAVMPGAGGTQRLTKLIGKTRAMEWLMTGDRMTASEAHRLGIINRVVARELLFEETKKFAGRLSKQPPLSIRLIKESVLKAVDYSLYEGMQYERKNFSLLFASEDQKEGMNAFIEKRKPQYKGK</sequence>
<dbReference type="PANTHER" id="PTHR11941">
    <property type="entry name" value="ENOYL-COA HYDRATASE-RELATED"/>
    <property type="match status" value="1"/>
</dbReference>
<evidence type="ECO:0000256" key="3">
    <source>
        <dbReference type="RuleBase" id="RU003707"/>
    </source>
</evidence>
<dbReference type="InterPro" id="IPR001753">
    <property type="entry name" value="Enoyl-CoA_hydra/iso"/>
</dbReference>
<comment type="similarity">
    <text evidence="1 3">Belongs to the enoyl-CoA hydratase/isomerase family.</text>
</comment>
<dbReference type="RefSeq" id="WP_148946466.1">
    <property type="nucleotide sequence ID" value="NZ_VTEH01000005.1"/>
</dbReference>
<dbReference type="FunFam" id="1.10.12.10:FF:000001">
    <property type="entry name" value="Probable enoyl-CoA hydratase, mitochondrial"/>
    <property type="match status" value="1"/>
</dbReference>
<keyword evidence="2 4" id="KW-0456">Lyase</keyword>
<dbReference type="PROSITE" id="PS00166">
    <property type="entry name" value="ENOYL_COA_HYDRATASE"/>
    <property type="match status" value="1"/>
</dbReference>
<dbReference type="GO" id="GO:0004300">
    <property type="term" value="F:enoyl-CoA hydratase activity"/>
    <property type="evidence" value="ECO:0007669"/>
    <property type="project" value="UniProtKB-EC"/>
</dbReference>
<evidence type="ECO:0000256" key="2">
    <source>
        <dbReference type="ARBA" id="ARBA00023239"/>
    </source>
</evidence>
<reference evidence="4 5" key="1">
    <citation type="submission" date="2019-08" db="EMBL/GenBank/DDBJ databases">
        <title>Bacillus genomes from the desert of Cuatro Cienegas, Coahuila.</title>
        <authorList>
            <person name="Olmedo-Alvarez G."/>
        </authorList>
    </citation>
    <scope>NUCLEOTIDE SEQUENCE [LARGE SCALE GENOMIC DNA]</scope>
    <source>
        <strain evidence="4 5">CH40_1T</strain>
    </source>
</reference>
<dbReference type="EC" id="4.2.1.17" evidence="4"/>
<dbReference type="InterPro" id="IPR018376">
    <property type="entry name" value="Enoyl-CoA_hyd/isom_CS"/>
</dbReference>
<evidence type="ECO:0000256" key="1">
    <source>
        <dbReference type="ARBA" id="ARBA00005254"/>
    </source>
</evidence>
<proteinExistence type="inferred from homology"/>
<accession>A0A5D4KEW3</accession>
<dbReference type="Pfam" id="PF00378">
    <property type="entry name" value="ECH_1"/>
    <property type="match status" value="1"/>
</dbReference>
<organism evidence="4 5">
    <name type="scientific">Rossellomorea vietnamensis</name>
    <dbReference type="NCBI Taxonomy" id="218284"/>
    <lineage>
        <taxon>Bacteria</taxon>
        <taxon>Bacillati</taxon>
        <taxon>Bacillota</taxon>
        <taxon>Bacilli</taxon>
        <taxon>Bacillales</taxon>
        <taxon>Bacillaceae</taxon>
        <taxon>Rossellomorea</taxon>
    </lineage>
</organism>
<dbReference type="SUPFAM" id="SSF52096">
    <property type="entry name" value="ClpP/crotonase"/>
    <property type="match status" value="1"/>
</dbReference>